<feature type="region of interest" description="Disordered" evidence="1">
    <location>
        <begin position="123"/>
        <end position="150"/>
    </location>
</feature>
<evidence type="ECO:0000256" key="1">
    <source>
        <dbReference type="SAM" id="MobiDB-lite"/>
    </source>
</evidence>
<dbReference type="EMBL" id="LJSK01000036">
    <property type="protein sequence ID" value="KPI88933.1"/>
    <property type="molecule type" value="Genomic_DNA"/>
</dbReference>
<evidence type="ECO:0000313" key="2">
    <source>
        <dbReference type="EMBL" id="KPI88933.1"/>
    </source>
</evidence>
<gene>
    <name evidence="2" type="ORF">ABL78_1978</name>
</gene>
<protein>
    <submittedName>
        <fullName evidence="2">Uncharacterized protein</fullName>
    </submittedName>
</protein>
<sequence length="1306" mass="142532">MRCLPPLTTSLLRCSPRLSCCSPILSLSSTPSRVGKAFSATSSFSAADNAALLFSTAGVATAAAAAPLSLRAGPGTSFTSFELESELEWAQQDLQDLQTSFEATVAPPQVLSTAQTPAAAYTLPRFLDKDRPPQREKKAKASPKHADEPASQDMAIAASCGTNGPCPSLPTILQRRRCCRAVPESHGKSVPGYIDAAHEALLCLHRAWVCQRHSIASAQAAGESAVAALAFSFLRGAHAEALLVLLELAVFPHSSGITEEDASAPLNEFIAYLLPCVMQLVCRRHAELSGWHMAHISQLLISYSPLLDSPSEHAVVWDSFLLLSYATRRRLRRQHNCNCLEAFLWGLYSPLRGEGGRGEYGGSVYLPINAGGAVDRSLPSTTQGGCLLSAPYRNAARRATLHHLLHRCLQMEAPAQMHPQASAHVDLLLSWSLLLAGDEVQRSMRDAVVHRLCKSVTRSNKVTGSRKPRRVPKSVEQWRRLALQHSKDQVEQVNENERSYHGKCGKALMRGAAVFAAVEQEARQTGGWSVPVLERDLLLGMLHPEQHQMGTKAIWPSVGIIGCRSPTRSTRPEKTKGQLNLVAAVTATLRAYARLRWGPLGPSSPSRRSAVSSVVGPRSRSAVAAAPPARRLQHWQSSCEEEIVELMHAALELPQYALCLAEAIAVRLVHCLRLRSVYAGAAPTATPLSRDKLLTTIRRLARHSRIDVLTHALVLQSDGASTVSEEHAGRDAREDPCSFSSFAAEATPALVRALRSAEDAVQVMDLWWRERRAAATSLSVDILRRLRAWVEALPPPLRSEGLGDILEQISQLQTSVPATTSPMGTQLSTSSKDNVKANEAQEIWKAIVAAAKLRGPASISTLRDGATDNMCDTANAPASPSLSTSLSLHHPSAWAVMTPHTRVSMRRLQWIALLNDSPRREWRWSGMHHASAGVTGDPNLRTELCRMVEASEMEDWTAAEQNDLTGLDPQSSRCQRETAAASWSALYSGHWLDKMIGRCIRRRGRAQRTGESKVGCPRDGDDENTTAFPDEPLQKPVSPLCHLPSSPIVLHFVRLSFQATPTHSAKGSKQGSSSLARTAVSVTEAPTNSQIHALPLDQWEEALRCLATYCMHLVTRIEMTERSSARATSCRKLSCAASAFIQCLGAFWQALGDARFESAVLHSTIDVSSMLCEQYKAVLDLHLAIALAQHTPSLRHSRIKEAMASALPPLPDALQVDIFQRLTQRSVPQWQECEELLLFADDVATLCNAGTKANSREKLANTAHTTRKPQLLFKVPLAVYAEVLAAYAVHQRQLPQQLLERCVRSL</sequence>
<name>A0A0N1PDP7_LEPSE</name>
<accession>A0A0N1PDP7</accession>
<feature type="compositionally biased region" description="Basic and acidic residues" evidence="1">
    <location>
        <begin position="126"/>
        <end position="136"/>
    </location>
</feature>
<proteinExistence type="predicted"/>
<feature type="compositionally biased region" description="Basic and acidic residues" evidence="1">
    <location>
        <begin position="1009"/>
        <end position="1019"/>
    </location>
</feature>
<dbReference type="Proteomes" id="UP000038009">
    <property type="component" value="Unassembled WGS sequence"/>
</dbReference>
<comment type="caution">
    <text evidence="2">The sequence shown here is derived from an EMBL/GenBank/DDBJ whole genome shotgun (WGS) entry which is preliminary data.</text>
</comment>
<evidence type="ECO:0000313" key="3">
    <source>
        <dbReference type="Proteomes" id="UP000038009"/>
    </source>
</evidence>
<organism evidence="2 3">
    <name type="scientific">Leptomonas seymouri</name>
    <dbReference type="NCBI Taxonomy" id="5684"/>
    <lineage>
        <taxon>Eukaryota</taxon>
        <taxon>Discoba</taxon>
        <taxon>Euglenozoa</taxon>
        <taxon>Kinetoplastea</taxon>
        <taxon>Metakinetoplastina</taxon>
        <taxon>Trypanosomatida</taxon>
        <taxon>Trypanosomatidae</taxon>
        <taxon>Leishmaniinae</taxon>
        <taxon>Leptomonas</taxon>
    </lineage>
</organism>
<feature type="region of interest" description="Disordered" evidence="1">
    <location>
        <begin position="1009"/>
        <end position="1033"/>
    </location>
</feature>
<dbReference type="VEuPathDB" id="TriTrypDB:Lsey_0036_0270"/>
<keyword evidence="3" id="KW-1185">Reference proteome</keyword>
<dbReference type="OMA" id="GKHMAHL"/>
<dbReference type="OrthoDB" id="265640at2759"/>
<reference evidence="2 3" key="1">
    <citation type="journal article" date="2015" name="PLoS Pathog.">
        <title>Leptomonas seymouri: Adaptations to the Dixenous Life Cycle Analyzed by Genome Sequencing, Transcriptome Profiling and Co-infection with Leishmania donovani.</title>
        <authorList>
            <person name="Kraeva N."/>
            <person name="Butenko A."/>
            <person name="Hlavacova J."/>
            <person name="Kostygov A."/>
            <person name="Myskova J."/>
            <person name="Grybchuk D."/>
            <person name="Lestinova T."/>
            <person name="Votypka J."/>
            <person name="Volf P."/>
            <person name="Opperdoes F."/>
            <person name="Flegontov P."/>
            <person name="Lukes J."/>
            <person name="Yurchenko V."/>
        </authorList>
    </citation>
    <scope>NUCLEOTIDE SEQUENCE [LARGE SCALE GENOMIC DNA]</scope>
    <source>
        <strain evidence="2 3">ATCC 30220</strain>
    </source>
</reference>